<reference evidence="3 4" key="1">
    <citation type="submission" date="2016-11" db="EMBL/GenBank/DDBJ databases">
        <authorList>
            <person name="Jaros S."/>
            <person name="Januszkiewicz K."/>
            <person name="Wedrychowicz H."/>
        </authorList>
    </citation>
    <scope>NUCLEOTIDE SEQUENCE [LARGE SCALE GENOMIC DNA]</scope>
    <source>
        <strain evidence="3 4">DSM 17477</strain>
    </source>
</reference>
<keyword evidence="4" id="KW-1185">Reference proteome</keyword>
<evidence type="ECO:0000313" key="4">
    <source>
        <dbReference type="Proteomes" id="UP000184052"/>
    </source>
</evidence>
<gene>
    <name evidence="3" type="ORF">SAMN02745751_01370</name>
</gene>
<dbReference type="CDD" id="cd01008">
    <property type="entry name" value="PBP2_NrtA_SsuA_CpmA_like"/>
    <property type="match status" value="1"/>
</dbReference>
<feature type="signal peptide" evidence="1">
    <location>
        <begin position="1"/>
        <end position="25"/>
    </location>
</feature>
<organism evidence="3 4">
    <name type="scientific">Dethiosulfatibacter aminovorans DSM 17477</name>
    <dbReference type="NCBI Taxonomy" id="1121476"/>
    <lineage>
        <taxon>Bacteria</taxon>
        <taxon>Bacillati</taxon>
        <taxon>Bacillota</taxon>
        <taxon>Tissierellia</taxon>
        <taxon>Dethiosulfatibacter</taxon>
    </lineage>
</organism>
<feature type="domain" description="SsuA/THI5-like" evidence="2">
    <location>
        <begin position="59"/>
        <end position="240"/>
    </location>
</feature>
<accession>A0A1M6F6E4</accession>
<dbReference type="STRING" id="1121476.SAMN02745751_01370"/>
<dbReference type="PROSITE" id="PS51257">
    <property type="entry name" value="PROKAR_LIPOPROTEIN"/>
    <property type="match status" value="1"/>
</dbReference>
<evidence type="ECO:0000313" key="3">
    <source>
        <dbReference type="EMBL" id="SHI93277.1"/>
    </source>
</evidence>
<name>A0A1M6F6E4_9FIRM</name>
<dbReference type="PANTHER" id="PTHR30024">
    <property type="entry name" value="ALIPHATIC SULFONATES-BINDING PROTEIN-RELATED"/>
    <property type="match status" value="1"/>
</dbReference>
<dbReference type="Pfam" id="PF09084">
    <property type="entry name" value="NMT1"/>
    <property type="match status" value="1"/>
</dbReference>
<proteinExistence type="predicted"/>
<dbReference type="Gene3D" id="3.40.190.10">
    <property type="entry name" value="Periplasmic binding protein-like II"/>
    <property type="match status" value="2"/>
</dbReference>
<keyword evidence="1" id="KW-0732">Signal</keyword>
<evidence type="ECO:0000256" key="1">
    <source>
        <dbReference type="SAM" id="SignalP"/>
    </source>
</evidence>
<dbReference type="AlphaFoldDB" id="A0A1M6F6E4"/>
<dbReference type="RefSeq" id="WP_245819774.1">
    <property type="nucleotide sequence ID" value="NZ_FQZL01000008.1"/>
</dbReference>
<dbReference type="EMBL" id="FQZL01000008">
    <property type="protein sequence ID" value="SHI93277.1"/>
    <property type="molecule type" value="Genomic_DNA"/>
</dbReference>
<protein>
    <submittedName>
        <fullName evidence="3">NitT/TauT family transport system substrate-binding protein</fullName>
    </submittedName>
</protein>
<dbReference type="Proteomes" id="UP000184052">
    <property type="component" value="Unassembled WGS sequence"/>
</dbReference>
<feature type="chain" id="PRO_5038828668" evidence="1">
    <location>
        <begin position="26"/>
        <end position="324"/>
    </location>
</feature>
<evidence type="ECO:0000259" key="2">
    <source>
        <dbReference type="Pfam" id="PF09084"/>
    </source>
</evidence>
<dbReference type="InterPro" id="IPR015168">
    <property type="entry name" value="SsuA/THI5"/>
</dbReference>
<dbReference type="SUPFAM" id="SSF53850">
    <property type="entry name" value="Periplasmic binding protein-like II"/>
    <property type="match status" value="1"/>
</dbReference>
<sequence length="324" mass="35699">MKFRVYDMKRIVLLLISTMLVIVSAGCSSEAAEGYRVGTWKTAQTIQPFYYENYLEEHIEVLPFTNPGDQKTALLAGDLDMTGTTLVTAITAASKGEPVVIVTALCNKCSALVVGAESGIDSVDDLKGKRIAYVPGTMHHILLLETLESAGLDLESDVDLVRIDFFDMGQSLANGDIDAFCSGEPFPSVAEMEGYGRVLAYPYFDDSIGTINGAMITTRDKINNARDRIQALVNAHVQASEELESDVEFWLTEAEEFGTDKDVLANASRNMELAWNIDEDYIKKAEKLAERMLELGIISDMPDMEVLFDTSFVENIKTETEGIN</sequence>